<dbReference type="Pfam" id="PF05680">
    <property type="entry name" value="ATP-synt_E"/>
    <property type="match status" value="1"/>
</dbReference>
<keyword evidence="7" id="KW-0406">Ion transport</keyword>
<gene>
    <name evidence="11" type="ORF">CAOG_000898</name>
</gene>
<keyword evidence="5" id="KW-0375">Hydrogen ion transport</keyword>
<dbReference type="GO" id="GO:0045259">
    <property type="term" value="C:proton-transporting ATP synthase complex"/>
    <property type="evidence" value="ECO:0007669"/>
    <property type="project" value="UniProtKB-KW"/>
</dbReference>
<dbReference type="Proteomes" id="UP000008743">
    <property type="component" value="Unassembled WGS sequence"/>
</dbReference>
<dbReference type="GO" id="GO:0015986">
    <property type="term" value="P:proton motive force-driven ATP synthesis"/>
    <property type="evidence" value="ECO:0007669"/>
    <property type="project" value="InterPro"/>
</dbReference>
<evidence type="ECO:0000256" key="8">
    <source>
        <dbReference type="ARBA" id="ARBA00023128"/>
    </source>
</evidence>
<evidence type="ECO:0000313" key="12">
    <source>
        <dbReference type="Proteomes" id="UP000008743"/>
    </source>
</evidence>
<keyword evidence="12" id="KW-1185">Reference proteome</keyword>
<sequence>MHLQVATLGASFGAPKTRCTAELASSGPWLCSLASTSLSSLLSHPNPDDGLSTHSFPVVFLHTSMSSVSPLIRASRYVALGLGLLYGASQARAFQARADAHRAIAADEARKHPKPVAGSSTGVVTDPNAPGFSLGAYLKYLDETSGAKAKH</sequence>
<organism evidence="11 12">
    <name type="scientific">Capsaspora owczarzaki (strain ATCC 30864)</name>
    <dbReference type="NCBI Taxonomy" id="595528"/>
    <lineage>
        <taxon>Eukaryota</taxon>
        <taxon>Filasterea</taxon>
        <taxon>Capsaspora</taxon>
    </lineage>
</organism>
<protein>
    <submittedName>
        <fullName evidence="11">Uncharacterized protein</fullName>
    </submittedName>
</protein>
<keyword evidence="8" id="KW-0496">Mitochondrion</keyword>
<name>A0A0D2U2K6_CAPO3</name>
<dbReference type="GO" id="GO:0015078">
    <property type="term" value="F:proton transmembrane transporter activity"/>
    <property type="evidence" value="ECO:0007669"/>
    <property type="project" value="InterPro"/>
</dbReference>
<reference evidence="12" key="1">
    <citation type="submission" date="2011-02" db="EMBL/GenBank/DDBJ databases">
        <title>The Genome Sequence of Capsaspora owczarzaki ATCC 30864.</title>
        <authorList>
            <person name="Russ C."/>
            <person name="Cuomo C."/>
            <person name="Burger G."/>
            <person name="Gray M.W."/>
            <person name="Holland P.W.H."/>
            <person name="King N."/>
            <person name="Lang F.B.F."/>
            <person name="Roger A.J."/>
            <person name="Ruiz-Trillo I."/>
            <person name="Young S.K."/>
            <person name="Zeng Q."/>
            <person name="Gargeya S."/>
            <person name="Alvarado L."/>
            <person name="Berlin A."/>
            <person name="Chapman S.B."/>
            <person name="Chen Z."/>
            <person name="Freedman E."/>
            <person name="Gellesch M."/>
            <person name="Goldberg J."/>
            <person name="Griggs A."/>
            <person name="Gujja S."/>
            <person name="Heilman E."/>
            <person name="Heiman D."/>
            <person name="Howarth C."/>
            <person name="Mehta T."/>
            <person name="Neiman D."/>
            <person name="Pearson M."/>
            <person name="Roberts A."/>
            <person name="Saif S."/>
            <person name="Shea T."/>
            <person name="Shenoy N."/>
            <person name="Sisk P."/>
            <person name="Stolte C."/>
            <person name="Sykes S."/>
            <person name="White J."/>
            <person name="Yandava C."/>
            <person name="Haas B."/>
            <person name="Nusbaum C."/>
            <person name="Birren B."/>
        </authorList>
    </citation>
    <scope>NUCLEOTIDE SEQUENCE</scope>
    <source>
        <strain evidence="12">ATCC 30864</strain>
    </source>
</reference>
<comment type="subcellular location">
    <subcellularLocation>
        <location evidence="1">Mitochondrion inner membrane</location>
    </subcellularLocation>
</comment>
<keyword evidence="10" id="KW-0066">ATP synthesis</keyword>
<dbReference type="InParanoid" id="A0A0D2U2K6"/>
<evidence type="ECO:0000313" key="11">
    <source>
        <dbReference type="EMBL" id="KJE89431.1"/>
    </source>
</evidence>
<dbReference type="AlphaFoldDB" id="A0A0D2U2K6"/>
<evidence type="ECO:0000256" key="10">
    <source>
        <dbReference type="ARBA" id="ARBA00023310"/>
    </source>
</evidence>
<proteinExistence type="inferred from homology"/>
<evidence type="ECO:0000256" key="4">
    <source>
        <dbReference type="ARBA" id="ARBA00022547"/>
    </source>
</evidence>
<evidence type="ECO:0000256" key="5">
    <source>
        <dbReference type="ARBA" id="ARBA00022781"/>
    </source>
</evidence>
<dbReference type="EMBL" id="KE346360">
    <property type="protein sequence ID" value="KJE89431.1"/>
    <property type="molecule type" value="Genomic_DNA"/>
</dbReference>
<evidence type="ECO:0000256" key="7">
    <source>
        <dbReference type="ARBA" id="ARBA00023065"/>
    </source>
</evidence>
<evidence type="ECO:0000256" key="3">
    <source>
        <dbReference type="ARBA" id="ARBA00022448"/>
    </source>
</evidence>
<evidence type="ECO:0000256" key="2">
    <source>
        <dbReference type="ARBA" id="ARBA00007333"/>
    </source>
</evidence>
<accession>A0A0D2U2K6</accession>
<evidence type="ECO:0000256" key="1">
    <source>
        <dbReference type="ARBA" id="ARBA00004273"/>
    </source>
</evidence>
<evidence type="ECO:0000256" key="6">
    <source>
        <dbReference type="ARBA" id="ARBA00022792"/>
    </source>
</evidence>
<keyword evidence="3" id="KW-0813">Transport</keyword>
<comment type="similarity">
    <text evidence="2">Belongs to the ATPase e subunit family.</text>
</comment>
<evidence type="ECO:0000256" key="9">
    <source>
        <dbReference type="ARBA" id="ARBA00023136"/>
    </source>
</evidence>
<keyword evidence="9" id="KW-0472">Membrane</keyword>
<keyword evidence="6" id="KW-0999">Mitochondrion inner membrane</keyword>
<dbReference type="GO" id="GO:0005743">
    <property type="term" value="C:mitochondrial inner membrane"/>
    <property type="evidence" value="ECO:0007669"/>
    <property type="project" value="UniProtKB-SubCell"/>
</dbReference>
<keyword evidence="4" id="KW-0138">CF(0)</keyword>
<dbReference type="InterPro" id="IPR008386">
    <property type="entry name" value="ATP_synth_F0_esu_mt"/>
</dbReference>